<reference evidence="1 2" key="1">
    <citation type="submission" date="2018-11" db="EMBL/GenBank/DDBJ databases">
        <title>the genome of Mesorhizobium tamadayense DSM 28320.</title>
        <authorList>
            <person name="Gao J."/>
        </authorList>
    </citation>
    <scope>NUCLEOTIDE SEQUENCE [LARGE SCALE GENOMIC DNA]</scope>
    <source>
        <strain evidence="1 2">DSM 28320</strain>
    </source>
</reference>
<name>A0A3P3FH93_9HYPH</name>
<proteinExistence type="predicted"/>
<evidence type="ECO:0000313" key="2">
    <source>
        <dbReference type="Proteomes" id="UP000273786"/>
    </source>
</evidence>
<organism evidence="1 2">
    <name type="scientific">Mesorhizobium tamadayense</name>
    <dbReference type="NCBI Taxonomy" id="425306"/>
    <lineage>
        <taxon>Bacteria</taxon>
        <taxon>Pseudomonadati</taxon>
        <taxon>Pseudomonadota</taxon>
        <taxon>Alphaproteobacteria</taxon>
        <taxon>Hyphomicrobiales</taxon>
        <taxon>Phyllobacteriaceae</taxon>
        <taxon>Mesorhizobium</taxon>
    </lineage>
</organism>
<dbReference type="EMBL" id="RQXT01000025">
    <property type="protein sequence ID" value="RRH98055.1"/>
    <property type="molecule type" value="Genomic_DNA"/>
</dbReference>
<dbReference type="RefSeq" id="WP_125001657.1">
    <property type="nucleotide sequence ID" value="NZ_RQXT01000025.1"/>
</dbReference>
<evidence type="ECO:0000313" key="1">
    <source>
        <dbReference type="EMBL" id="RRH98055.1"/>
    </source>
</evidence>
<protein>
    <submittedName>
        <fullName evidence="1">Uncharacterized protein</fullName>
    </submittedName>
</protein>
<dbReference type="Proteomes" id="UP000273786">
    <property type="component" value="Unassembled WGS sequence"/>
</dbReference>
<gene>
    <name evidence="1" type="ORF">EH240_19860</name>
</gene>
<sequence>MSKQTNRFSQHRDTTSIRAVIQEKTDLAKIYAEDGAFHSAARVLEDLATVVSRHAVATAPRDLDDPINLAGSGPVPIEAREG</sequence>
<comment type="caution">
    <text evidence="1">The sequence shown here is derived from an EMBL/GenBank/DDBJ whole genome shotgun (WGS) entry which is preliminary data.</text>
</comment>
<keyword evidence="2" id="KW-1185">Reference proteome</keyword>
<dbReference type="OrthoDB" id="8101273at2"/>
<accession>A0A3P3FH93</accession>
<dbReference type="AlphaFoldDB" id="A0A3P3FH93"/>